<evidence type="ECO:0000313" key="10">
    <source>
        <dbReference type="EMBL" id="TWI53943.1"/>
    </source>
</evidence>
<keyword evidence="3 8" id="KW-0663">Pyridoxal phosphate</keyword>
<dbReference type="PANTHER" id="PTHR11808">
    <property type="entry name" value="TRANS-SULFURATION ENZYME FAMILY MEMBER"/>
    <property type="match status" value="1"/>
</dbReference>
<evidence type="ECO:0000313" key="11">
    <source>
        <dbReference type="Proteomes" id="UP000315711"/>
    </source>
</evidence>
<comment type="catalytic activity">
    <reaction evidence="6">
        <text>L-homocysteine + H2O = 2-oxobutanoate + hydrogen sulfide + NH4(+) + H(+)</text>
        <dbReference type="Rhea" id="RHEA:14501"/>
        <dbReference type="ChEBI" id="CHEBI:15377"/>
        <dbReference type="ChEBI" id="CHEBI:15378"/>
        <dbReference type="ChEBI" id="CHEBI:16763"/>
        <dbReference type="ChEBI" id="CHEBI:28938"/>
        <dbReference type="ChEBI" id="CHEBI:29919"/>
        <dbReference type="ChEBI" id="CHEBI:58199"/>
        <dbReference type="EC" id="4.4.1.2"/>
    </reaction>
    <physiologicalReaction direction="left-to-right" evidence="6">
        <dbReference type="Rhea" id="RHEA:14502"/>
    </physiologicalReaction>
</comment>
<organism evidence="10 11">
    <name type="scientific">Halalkalibacter nanhaiisediminis</name>
    <dbReference type="NCBI Taxonomy" id="688079"/>
    <lineage>
        <taxon>Bacteria</taxon>
        <taxon>Bacillati</taxon>
        <taxon>Bacillota</taxon>
        <taxon>Bacilli</taxon>
        <taxon>Bacillales</taxon>
        <taxon>Bacillaceae</taxon>
        <taxon>Halalkalibacter</taxon>
    </lineage>
</organism>
<dbReference type="GO" id="GO:0005737">
    <property type="term" value="C:cytoplasm"/>
    <property type="evidence" value="ECO:0007669"/>
    <property type="project" value="TreeGrafter"/>
</dbReference>
<dbReference type="Gene3D" id="3.90.1150.10">
    <property type="entry name" value="Aspartate Aminotransferase, domain 1"/>
    <property type="match status" value="1"/>
</dbReference>
<sequence>MKETNFNTKTVHFQTKEMARNASKAKPIYQTSAFVFSDLDDMESFYEGEKEYLYTRYSNPNTDDLGKGVALLEEAEDGVATSSGMSAILVGILAVASQGDHIIASDDLYGGTYQLFAKELPNFGINVSFVSFKDLDNVKKAITNKSILLYTESITNPLLRVEKLEEVIQLAKAHNIKTMIDNTFATPYLLQPATLGADLVVHSATKYIGGHSDVTAGVLVGEQSLVNKAKSKVISLGCNLSPFEGWLACRGMKTLSVRMERQSANAQALAEALLLYPDVAHVYYPEFVSNKGNGAMVSIDLAVDVNVEQFFRSLGWIKIAPTLAGVETTVSYPIRTSHRTIPDELRNELGIGKQLIRISVGIEDEHDIISAFRQAIDLSKNDSL</sequence>
<comment type="cofactor">
    <cofactor evidence="1 9">
        <name>pyridoxal 5'-phosphate</name>
        <dbReference type="ChEBI" id="CHEBI:597326"/>
    </cofactor>
</comment>
<dbReference type="GO" id="GO:0019346">
    <property type="term" value="P:transsulfuration"/>
    <property type="evidence" value="ECO:0007669"/>
    <property type="project" value="InterPro"/>
</dbReference>
<proteinExistence type="inferred from homology"/>
<dbReference type="Proteomes" id="UP000315711">
    <property type="component" value="Unassembled WGS sequence"/>
</dbReference>
<evidence type="ECO:0000256" key="8">
    <source>
        <dbReference type="PIRSR" id="PIRSR001434-2"/>
    </source>
</evidence>
<dbReference type="InterPro" id="IPR015421">
    <property type="entry name" value="PyrdxlP-dep_Trfase_major"/>
</dbReference>
<dbReference type="InterPro" id="IPR015424">
    <property type="entry name" value="PyrdxlP-dep_Trfase"/>
</dbReference>
<evidence type="ECO:0000256" key="6">
    <source>
        <dbReference type="ARBA" id="ARBA00048780"/>
    </source>
</evidence>
<evidence type="ECO:0000256" key="2">
    <source>
        <dbReference type="ARBA" id="ARBA00009077"/>
    </source>
</evidence>
<dbReference type="Gene3D" id="3.40.640.10">
    <property type="entry name" value="Type I PLP-dependent aspartate aminotransferase-like (Major domain)"/>
    <property type="match status" value="1"/>
</dbReference>
<dbReference type="PROSITE" id="PS00868">
    <property type="entry name" value="CYS_MET_METAB_PP"/>
    <property type="match status" value="1"/>
</dbReference>
<comment type="catalytic activity">
    <reaction evidence="7">
        <text>L-methionine + H2O = methanethiol + 2-oxobutanoate + NH4(+)</text>
        <dbReference type="Rhea" id="RHEA:23800"/>
        <dbReference type="ChEBI" id="CHEBI:15377"/>
        <dbReference type="ChEBI" id="CHEBI:16007"/>
        <dbReference type="ChEBI" id="CHEBI:16763"/>
        <dbReference type="ChEBI" id="CHEBI:28938"/>
        <dbReference type="ChEBI" id="CHEBI:57844"/>
        <dbReference type="EC" id="4.4.1.11"/>
    </reaction>
    <physiologicalReaction direction="left-to-right" evidence="7">
        <dbReference type="Rhea" id="RHEA:23801"/>
    </physiologicalReaction>
</comment>
<evidence type="ECO:0000256" key="9">
    <source>
        <dbReference type="RuleBase" id="RU362118"/>
    </source>
</evidence>
<feature type="modified residue" description="N6-(pyridoxal phosphate)lysine" evidence="8">
    <location>
        <position position="206"/>
    </location>
</feature>
<dbReference type="RefSeq" id="WP_144451453.1">
    <property type="nucleotide sequence ID" value="NZ_VLKZ01000011.1"/>
</dbReference>
<dbReference type="InterPro" id="IPR000277">
    <property type="entry name" value="Cys/Met-Metab_PyrdxlP-dep_enz"/>
</dbReference>
<keyword evidence="11" id="KW-1185">Reference proteome</keyword>
<dbReference type="OrthoDB" id="9803887at2"/>
<dbReference type="FunFam" id="3.40.640.10:FF:000046">
    <property type="entry name" value="Cystathionine gamma-lyase"/>
    <property type="match status" value="1"/>
</dbReference>
<evidence type="ECO:0000256" key="3">
    <source>
        <dbReference type="ARBA" id="ARBA00022898"/>
    </source>
</evidence>
<dbReference type="InterPro" id="IPR054542">
    <property type="entry name" value="Cys_met_metab_PP"/>
</dbReference>
<accession>A0A562QB51</accession>
<dbReference type="GO" id="GO:0018826">
    <property type="term" value="F:methionine gamma-lyase activity"/>
    <property type="evidence" value="ECO:0007669"/>
    <property type="project" value="UniProtKB-EC"/>
</dbReference>
<name>A0A562QB51_9BACI</name>
<dbReference type="CDD" id="cd00614">
    <property type="entry name" value="CGS_like"/>
    <property type="match status" value="1"/>
</dbReference>
<dbReference type="SUPFAM" id="SSF53383">
    <property type="entry name" value="PLP-dependent transferases"/>
    <property type="match status" value="1"/>
</dbReference>
<dbReference type="AlphaFoldDB" id="A0A562QB51"/>
<protein>
    <recommendedName>
        <fullName evidence="4">homocysteine desulfhydrase</fullName>
        <ecNumber evidence="4">4.4.1.2</ecNumber>
    </recommendedName>
    <alternativeName>
        <fullName evidence="5">Homocysteine desulfhydrase</fullName>
    </alternativeName>
</protein>
<dbReference type="Pfam" id="PF01053">
    <property type="entry name" value="Cys_Met_Meta_PP"/>
    <property type="match status" value="1"/>
</dbReference>
<dbReference type="GO" id="GO:0047982">
    <property type="term" value="F:homocysteine desulfhydrase activity"/>
    <property type="evidence" value="ECO:0007669"/>
    <property type="project" value="UniProtKB-EC"/>
</dbReference>
<dbReference type="EC" id="4.4.1.2" evidence="4"/>
<dbReference type="EMBL" id="VLKZ01000011">
    <property type="protein sequence ID" value="TWI53943.1"/>
    <property type="molecule type" value="Genomic_DNA"/>
</dbReference>
<dbReference type="InterPro" id="IPR015422">
    <property type="entry name" value="PyrdxlP-dep_Trfase_small"/>
</dbReference>
<dbReference type="PIRSF" id="PIRSF001434">
    <property type="entry name" value="CGS"/>
    <property type="match status" value="1"/>
</dbReference>
<dbReference type="PANTHER" id="PTHR11808:SF89">
    <property type="entry name" value="METHIONINE GAMMA-LYASE"/>
    <property type="match status" value="1"/>
</dbReference>
<gene>
    <name evidence="10" type="ORF">IQ10_03251</name>
</gene>
<dbReference type="GO" id="GO:0030170">
    <property type="term" value="F:pyridoxal phosphate binding"/>
    <property type="evidence" value="ECO:0007669"/>
    <property type="project" value="InterPro"/>
</dbReference>
<evidence type="ECO:0000256" key="4">
    <source>
        <dbReference type="ARBA" id="ARBA00047175"/>
    </source>
</evidence>
<evidence type="ECO:0000256" key="5">
    <source>
        <dbReference type="ARBA" id="ARBA00047199"/>
    </source>
</evidence>
<comment type="similarity">
    <text evidence="2 9">Belongs to the trans-sulfuration enzymes family.</text>
</comment>
<evidence type="ECO:0000256" key="1">
    <source>
        <dbReference type="ARBA" id="ARBA00001933"/>
    </source>
</evidence>
<evidence type="ECO:0000256" key="7">
    <source>
        <dbReference type="ARBA" id="ARBA00052699"/>
    </source>
</evidence>
<comment type="caution">
    <text evidence="10">The sequence shown here is derived from an EMBL/GenBank/DDBJ whole genome shotgun (WGS) entry which is preliminary data.</text>
</comment>
<reference evidence="10 11" key="1">
    <citation type="journal article" date="2015" name="Stand. Genomic Sci.">
        <title>Genomic Encyclopedia of Bacterial and Archaeal Type Strains, Phase III: the genomes of soil and plant-associated and newly described type strains.</title>
        <authorList>
            <person name="Whitman W.B."/>
            <person name="Woyke T."/>
            <person name="Klenk H.P."/>
            <person name="Zhou Y."/>
            <person name="Lilburn T.G."/>
            <person name="Beck B.J."/>
            <person name="De Vos P."/>
            <person name="Vandamme P."/>
            <person name="Eisen J.A."/>
            <person name="Garrity G."/>
            <person name="Hugenholtz P."/>
            <person name="Kyrpides N.C."/>
        </authorList>
    </citation>
    <scope>NUCLEOTIDE SEQUENCE [LARGE SCALE GENOMIC DNA]</scope>
    <source>
        <strain evidence="10 11">CGMCC 1.10116</strain>
    </source>
</reference>